<gene>
    <name evidence="1" type="ORF">DL762_007939</name>
</gene>
<name>A0ABY0GY82_9PEZI</name>
<organism evidence="1 2">
    <name type="scientific">Monosporascus cannonballus</name>
    <dbReference type="NCBI Taxonomy" id="155416"/>
    <lineage>
        <taxon>Eukaryota</taxon>
        <taxon>Fungi</taxon>
        <taxon>Dikarya</taxon>
        <taxon>Ascomycota</taxon>
        <taxon>Pezizomycotina</taxon>
        <taxon>Sordariomycetes</taxon>
        <taxon>Xylariomycetidae</taxon>
        <taxon>Xylariales</taxon>
        <taxon>Xylariales incertae sedis</taxon>
        <taxon>Monosporascus</taxon>
    </lineage>
</organism>
<sequence length="207" mass="23061">MPRRRRPQRHDGGNLRLRELLPRVGFDFADKANRAMLSGANSALVKEKIRGFAGDLGWNLVDEVLAVLFEQANAAVEGDPARLSDATPGEFWGVIKQNVPWASGADLGGHAVFSLAAALVVAHETYDAARPYERFRDQYGKLAEGVHRFSALLKQHHHDNVLVMSFYFDSSVGLPPDGEEELEEEKIELAQEVEPMDIETWARGIRN</sequence>
<evidence type="ECO:0000313" key="1">
    <source>
        <dbReference type="EMBL" id="RYO79879.1"/>
    </source>
</evidence>
<accession>A0ABY0GY82</accession>
<protein>
    <submittedName>
        <fullName evidence="1">Uncharacterized protein</fullName>
    </submittedName>
</protein>
<proteinExistence type="predicted"/>
<reference evidence="1 2" key="1">
    <citation type="submission" date="2018-06" db="EMBL/GenBank/DDBJ databases">
        <title>Complete Genomes of Monosporascus.</title>
        <authorList>
            <person name="Robinson A.J."/>
            <person name="Natvig D.O."/>
        </authorList>
    </citation>
    <scope>NUCLEOTIDE SEQUENCE [LARGE SCALE GENOMIC DNA]</scope>
    <source>
        <strain evidence="1 2">CBS 609.92</strain>
    </source>
</reference>
<dbReference type="EMBL" id="QJNS01000310">
    <property type="protein sequence ID" value="RYO79879.1"/>
    <property type="molecule type" value="Genomic_DNA"/>
</dbReference>
<comment type="caution">
    <text evidence="1">The sequence shown here is derived from an EMBL/GenBank/DDBJ whole genome shotgun (WGS) entry which is preliminary data.</text>
</comment>
<keyword evidence="2" id="KW-1185">Reference proteome</keyword>
<evidence type="ECO:0000313" key="2">
    <source>
        <dbReference type="Proteomes" id="UP000294003"/>
    </source>
</evidence>
<dbReference type="Proteomes" id="UP000294003">
    <property type="component" value="Unassembled WGS sequence"/>
</dbReference>